<feature type="transmembrane region" description="Helical" evidence="14">
    <location>
        <begin position="109"/>
        <end position="130"/>
    </location>
</feature>
<evidence type="ECO:0000256" key="10">
    <source>
        <dbReference type="ARBA" id="ARBA00023251"/>
    </source>
</evidence>
<dbReference type="HOGENOM" id="CLU_060296_1_2_0"/>
<dbReference type="Proteomes" id="UP000005868">
    <property type="component" value="Chromosome"/>
</dbReference>
<keyword evidence="7 14" id="KW-0378">Hydrolase</keyword>
<keyword evidence="14" id="KW-0961">Cell wall biogenesis/degradation</keyword>
<dbReference type="OrthoDB" id="9808289at2"/>
<evidence type="ECO:0000256" key="14">
    <source>
        <dbReference type="HAMAP-Rule" id="MF_01006"/>
    </source>
</evidence>
<feature type="transmembrane region" description="Helical" evidence="14">
    <location>
        <begin position="184"/>
        <end position="206"/>
    </location>
</feature>
<keyword evidence="5 14" id="KW-1003">Cell membrane</keyword>
<comment type="miscellaneous">
    <text evidence="14">Bacitracin is thought to be involved in the inhibition of peptidoglycan synthesis by sequestering undecaprenyl diphosphate, thereby reducing the pool of lipid carrier available.</text>
</comment>
<protein>
    <recommendedName>
        <fullName evidence="4 14">Undecaprenyl-diphosphatase</fullName>
        <ecNumber evidence="3 14">3.6.1.27</ecNumber>
    </recommendedName>
    <alternativeName>
        <fullName evidence="12 14">Bacitracin resistance protein</fullName>
    </alternativeName>
    <alternativeName>
        <fullName evidence="11 14">Undecaprenyl pyrophosphate phosphatase</fullName>
    </alternativeName>
</protein>
<evidence type="ECO:0000256" key="11">
    <source>
        <dbReference type="ARBA" id="ARBA00032707"/>
    </source>
</evidence>
<keyword evidence="10 14" id="KW-0046">Antibiotic resistance</keyword>
<dbReference type="GO" id="GO:0050380">
    <property type="term" value="F:undecaprenyl-diphosphatase activity"/>
    <property type="evidence" value="ECO:0007669"/>
    <property type="project" value="UniProtKB-UniRule"/>
</dbReference>
<reference evidence="15 16" key="2">
    <citation type="journal article" date="2012" name="Stand. Genomic Sci.">
        <title>Genome sequence of the moderately thermophilic, amino-acid-degrading and sulfur-reducing bacterium Thermovirga lienii type strain (Cas60314(T)).</title>
        <authorList>
            <person name="Goker M."/>
            <person name="Saunders E."/>
            <person name="Lapidus A."/>
            <person name="Nolan M."/>
            <person name="Lucas S."/>
            <person name="Hammon N."/>
            <person name="Deshpande S."/>
            <person name="Cheng J.F."/>
            <person name="Han C."/>
            <person name="Tapia R."/>
            <person name="Goodwin L.A."/>
            <person name="Pitluck S."/>
            <person name="Liolios K."/>
            <person name="Mavromatis K."/>
            <person name="Pagani I."/>
            <person name="Ivanova N."/>
            <person name="Mikhailova N."/>
            <person name="Pati A."/>
            <person name="Chen A."/>
            <person name="Palaniappan K."/>
            <person name="Land M."/>
            <person name="Chang Y.J."/>
            <person name="Jeffries C.D."/>
            <person name="Brambilla E.M."/>
            <person name="Rohde M."/>
            <person name="Spring S."/>
            <person name="Detter J.C."/>
            <person name="Woyke T."/>
            <person name="Bristow J."/>
            <person name="Eisen J.A."/>
            <person name="Markowitz V."/>
            <person name="Hugenholtz P."/>
            <person name="Kyrpides N.C."/>
            <person name="Klenk H.P."/>
        </authorList>
    </citation>
    <scope>NUCLEOTIDE SEQUENCE [LARGE SCALE GENOMIC DNA]</scope>
    <source>
        <strain evidence="16">ATCC BAA-1197 / DSM 17291 / Cas60314</strain>
    </source>
</reference>
<dbReference type="eggNOG" id="COG1968">
    <property type="taxonomic scope" value="Bacteria"/>
</dbReference>
<reference evidence="16" key="1">
    <citation type="submission" date="2011-10" db="EMBL/GenBank/DDBJ databases">
        <title>The complete genome of chromosome of Thermovirga lienii DSM 17291.</title>
        <authorList>
            <consortium name="US DOE Joint Genome Institute (JGI-PGF)"/>
            <person name="Lucas S."/>
            <person name="Copeland A."/>
            <person name="Lapidus A."/>
            <person name="Glavina del Rio T."/>
            <person name="Dalin E."/>
            <person name="Tice H."/>
            <person name="Bruce D."/>
            <person name="Goodwin L."/>
            <person name="Pitluck S."/>
            <person name="Peters L."/>
            <person name="Mikhailova N."/>
            <person name="Saunders E."/>
            <person name="Kyrpides N."/>
            <person name="Mavromatis K."/>
            <person name="Ivanova N."/>
            <person name="Last F.I."/>
            <person name="Brettin T."/>
            <person name="Detter J.C."/>
            <person name="Han C."/>
            <person name="Larimer F."/>
            <person name="Land M."/>
            <person name="Hauser L."/>
            <person name="Markowitz V."/>
            <person name="Cheng J.-F."/>
            <person name="Hugenholtz P."/>
            <person name="Woyke T."/>
            <person name="Wu D."/>
            <person name="Spring S."/>
            <person name="Schroeder M."/>
            <person name="Brambilla E.-M."/>
            <person name="Klenk H.-P."/>
            <person name="Eisen J.A."/>
        </authorList>
    </citation>
    <scope>NUCLEOTIDE SEQUENCE [LARGE SCALE GENOMIC DNA]</scope>
    <source>
        <strain evidence="16">ATCC BAA-1197 / DSM 17291 / Cas60314</strain>
    </source>
</reference>
<dbReference type="KEGG" id="tli:Tlie_1378"/>
<accession>G7V6J4</accession>
<gene>
    <name evidence="14" type="primary">uppP</name>
    <name evidence="15" type="ordered locus">Tlie_1378</name>
</gene>
<evidence type="ECO:0000313" key="15">
    <source>
        <dbReference type="EMBL" id="AER67107.1"/>
    </source>
</evidence>
<comment type="catalytic activity">
    <reaction evidence="13 14">
        <text>di-trans,octa-cis-undecaprenyl diphosphate + H2O = di-trans,octa-cis-undecaprenyl phosphate + phosphate + H(+)</text>
        <dbReference type="Rhea" id="RHEA:28094"/>
        <dbReference type="ChEBI" id="CHEBI:15377"/>
        <dbReference type="ChEBI" id="CHEBI:15378"/>
        <dbReference type="ChEBI" id="CHEBI:43474"/>
        <dbReference type="ChEBI" id="CHEBI:58405"/>
        <dbReference type="ChEBI" id="CHEBI:60392"/>
        <dbReference type="EC" id="3.6.1.27"/>
    </reaction>
</comment>
<dbReference type="AlphaFoldDB" id="G7V6J4"/>
<evidence type="ECO:0000256" key="3">
    <source>
        <dbReference type="ARBA" id="ARBA00012374"/>
    </source>
</evidence>
<dbReference type="STRING" id="580340.Tlie_1378"/>
<keyword evidence="16" id="KW-1185">Reference proteome</keyword>
<evidence type="ECO:0000256" key="5">
    <source>
        <dbReference type="ARBA" id="ARBA00022475"/>
    </source>
</evidence>
<keyword evidence="9 14" id="KW-0472">Membrane</keyword>
<sequence length="267" mass="29116">MIKSVLLGALQGFTEFLPVSSSGHLVLAQSLLGFAEHPLPFDILLHIATMLATVCFFYKSIWEALKGWLWGFTRRDLRDSWGWETGWAVIVGNVATVFVALLMKDKVAYMFQSPTFVGIALIITGLVLWYGSGKKGTRIKPDLKSGFLCGLAQGIAVIPGISRSGITIVTALVRGFSLEEAFRFSFMLSLPAIGGAVILEILDAGAIDAFASNLPKGWIWGVLSAFLCGMFALAILRRVVIFGKWRYFSVYCFVVGVLSLFVGMKGV</sequence>
<keyword evidence="8 14" id="KW-1133">Transmembrane helix</keyword>
<keyword evidence="14" id="KW-0133">Cell shape</keyword>
<dbReference type="GO" id="GO:0008360">
    <property type="term" value="P:regulation of cell shape"/>
    <property type="evidence" value="ECO:0007669"/>
    <property type="project" value="UniProtKB-KW"/>
</dbReference>
<dbReference type="EMBL" id="CP003096">
    <property type="protein sequence ID" value="AER67107.1"/>
    <property type="molecule type" value="Genomic_DNA"/>
</dbReference>
<dbReference type="InterPro" id="IPR003824">
    <property type="entry name" value="UppP"/>
</dbReference>
<evidence type="ECO:0000256" key="13">
    <source>
        <dbReference type="ARBA" id="ARBA00047594"/>
    </source>
</evidence>
<proteinExistence type="inferred from homology"/>
<dbReference type="PANTHER" id="PTHR30622">
    <property type="entry name" value="UNDECAPRENYL-DIPHOSPHATASE"/>
    <property type="match status" value="1"/>
</dbReference>
<evidence type="ECO:0000256" key="4">
    <source>
        <dbReference type="ARBA" id="ARBA00021581"/>
    </source>
</evidence>
<dbReference type="Pfam" id="PF02673">
    <property type="entry name" value="BacA"/>
    <property type="match status" value="1"/>
</dbReference>
<evidence type="ECO:0000256" key="6">
    <source>
        <dbReference type="ARBA" id="ARBA00022692"/>
    </source>
</evidence>
<dbReference type="GO" id="GO:0009252">
    <property type="term" value="P:peptidoglycan biosynthetic process"/>
    <property type="evidence" value="ECO:0007669"/>
    <property type="project" value="UniProtKB-KW"/>
</dbReference>
<feature type="transmembrane region" description="Helical" evidence="14">
    <location>
        <begin position="81"/>
        <end position="103"/>
    </location>
</feature>
<evidence type="ECO:0000313" key="16">
    <source>
        <dbReference type="Proteomes" id="UP000005868"/>
    </source>
</evidence>
<comment type="similarity">
    <text evidence="2 14">Belongs to the UppP family.</text>
</comment>
<dbReference type="HAMAP" id="MF_01006">
    <property type="entry name" value="Undec_diphosphatase"/>
    <property type="match status" value="1"/>
</dbReference>
<keyword evidence="14" id="KW-0573">Peptidoglycan synthesis</keyword>
<comment type="subcellular location">
    <subcellularLocation>
        <location evidence="14">Cell inner membrane</location>
        <topology evidence="14">Multi-pass membrane protein</topology>
    </subcellularLocation>
    <subcellularLocation>
        <location evidence="1">Cell membrane</location>
        <topology evidence="1">Multi-pass membrane protein</topology>
    </subcellularLocation>
</comment>
<dbReference type="GO" id="GO:0046677">
    <property type="term" value="P:response to antibiotic"/>
    <property type="evidence" value="ECO:0007669"/>
    <property type="project" value="UniProtKB-UniRule"/>
</dbReference>
<evidence type="ECO:0000256" key="2">
    <source>
        <dbReference type="ARBA" id="ARBA00010621"/>
    </source>
</evidence>
<dbReference type="EC" id="3.6.1.27" evidence="3 14"/>
<evidence type="ECO:0000256" key="7">
    <source>
        <dbReference type="ARBA" id="ARBA00022801"/>
    </source>
</evidence>
<organism evidence="15 16">
    <name type="scientific">Thermovirga lienii (strain ATCC BAA-1197 / DSM 17291 / Cas60314)</name>
    <dbReference type="NCBI Taxonomy" id="580340"/>
    <lineage>
        <taxon>Bacteria</taxon>
        <taxon>Thermotogati</taxon>
        <taxon>Synergistota</taxon>
        <taxon>Synergistia</taxon>
        <taxon>Synergistales</taxon>
        <taxon>Thermovirgaceae</taxon>
        <taxon>Thermovirga</taxon>
    </lineage>
</organism>
<name>G7V6J4_THELD</name>
<dbReference type="GO" id="GO:0005886">
    <property type="term" value="C:plasma membrane"/>
    <property type="evidence" value="ECO:0007669"/>
    <property type="project" value="UniProtKB-SubCell"/>
</dbReference>
<feature type="transmembrane region" description="Helical" evidence="14">
    <location>
        <begin position="218"/>
        <end position="236"/>
    </location>
</feature>
<evidence type="ECO:0000256" key="12">
    <source>
        <dbReference type="ARBA" id="ARBA00032932"/>
    </source>
</evidence>
<feature type="transmembrane region" description="Helical" evidence="14">
    <location>
        <begin position="248"/>
        <end position="264"/>
    </location>
</feature>
<dbReference type="PANTHER" id="PTHR30622:SF2">
    <property type="entry name" value="UNDECAPRENYL-DIPHOSPHATASE"/>
    <property type="match status" value="1"/>
</dbReference>
<keyword evidence="14" id="KW-0997">Cell inner membrane</keyword>
<evidence type="ECO:0000256" key="1">
    <source>
        <dbReference type="ARBA" id="ARBA00004651"/>
    </source>
</evidence>
<keyword evidence="6 14" id="KW-0812">Transmembrane</keyword>
<dbReference type="GO" id="GO:0071555">
    <property type="term" value="P:cell wall organization"/>
    <property type="evidence" value="ECO:0007669"/>
    <property type="project" value="UniProtKB-KW"/>
</dbReference>
<comment type="function">
    <text evidence="14">Catalyzes the dephosphorylation of undecaprenyl diphosphate (UPP). Confers resistance to bacitracin.</text>
</comment>
<evidence type="ECO:0000256" key="8">
    <source>
        <dbReference type="ARBA" id="ARBA00022989"/>
    </source>
</evidence>
<evidence type="ECO:0000256" key="9">
    <source>
        <dbReference type="ARBA" id="ARBA00023136"/>
    </source>
</evidence>
<feature type="transmembrane region" description="Helical" evidence="14">
    <location>
        <begin position="44"/>
        <end position="61"/>
    </location>
</feature>